<dbReference type="AlphaFoldDB" id="A0A218WPJ3"/>
<accession>A0A218WPJ3</accession>
<comment type="caution">
    <text evidence="1">The sequence shown here is derived from an EMBL/GenBank/DDBJ whole genome shotgun (WGS) entry which is preliminary data.</text>
</comment>
<organism evidence="1 2">
    <name type="scientific">Punica granatum</name>
    <name type="common">Pomegranate</name>
    <dbReference type="NCBI Taxonomy" id="22663"/>
    <lineage>
        <taxon>Eukaryota</taxon>
        <taxon>Viridiplantae</taxon>
        <taxon>Streptophyta</taxon>
        <taxon>Embryophyta</taxon>
        <taxon>Tracheophyta</taxon>
        <taxon>Spermatophyta</taxon>
        <taxon>Magnoliopsida</taxon>
        <taxon>eudicotyledons</taxon>
        <taxon>Gunneridae</taxon>
        <taxon>Pentapetalae</taxon>
        <taxon>rosids</taxon>
        <taxon>malvids</taxon>
        <taxon>Myrtales</taxon>
        <taxon>Lythraceae</taxon>
        <taxon>Punica</taxon>
    </lineage>
</organism>
<dbReference type="EMBL" id="MTKT01003711">
    <property type="protein sequence ID" value="OWM74523.1"/>
    <property type="molecule type" value="Genomic_DNA"/>
</dbReference>
<dbReference type="Proteomes" id="UP000197138">
    <property type="component" value="Unassembled WGS sequence"/>
</dbReference>
<evidence type="ECO:0000313" key="2">
    <source>
        <dbReference type="Proteomes" id="UP000197138"/>
    </source>
</evidence>
<protein>
    <submittedName>
        <fullName evidence="1">Uncharacterized protein</fullName>
    </submittedName>
</protein>
<name>A0A218WPJ3_PUNGR</name>
<gene>
    <name evidence="1" type="ORF">CDL15_Pgr005102</name>
</gene>
<sequence>MLGRVLGCKGMHVRGARRSGRAAGVHGRCAGGVKRAVRRAGARAGARQAHCRRTGHTAGAWARGRRMASDCHYSPESTR</sequence>
<proteinExistence type="predicted"/>
<evidence type="ECO:0000313" key="1">
    <source>
        <dbReference type="EMBL" id="OWM74523.1"/>
    </source>
</evidence>
<reference evidence="2" key="1">
    <citation type="journal article" date="2017" name="Plant J.">
        <title>The pomegranate (Punica granatum L.) genome and the genomics of punicalagin biosynthesis.</title>
        <authorList>
            <person name="Qin G."/>
            <person name="Xu C."/>
            <person name="Ming R."/>
            <person name="Tang H."/>
            <person name="Guyot R."/>
            <person name="Kramer E.M."/>
            <person name="Hu Y."/>
            <person name="Yi X."/>
            <person name="Qi Y."/>
            <person name="Xu X."/>
            <person name="Gao Z."/>
            <person name="Pan H."/>
            <person name="Jian J."/>
            <person name="Tian Y."/>
            <person name="Yue Z."/>
            <person name="Xu Y."/>
        </authorList>
    </citation>
    <scope>NUCLEOTIDE SEQUENCE [LARGE SCALE GENOMIC DNA]</scope>
    <source>
        <strain evidence="2">cv. Dabenzi</strain>
    </source>
</reference>